<feature type="transmembrane region" description="Helical" evidence="1">
    <location>
        <begin position="52"/>
        <end position="73"/>
    </location>
</feature>
<proteinExistence type="predicted"/>
<organism evidence="2 3">
    <name type="scientific">Pseudomonas citrulli</name>
    <dbReference type="NCBI Taxonomy" id="3064347"/>
    <lineage>
        <taxon>Bacteria</taxon>
        <taxon>Pseudomonadati</taxon>
        <taxon>Pseudomonadota</taxon>
        <taxon>Gammaproteobacteria</taxon>
        <taxon>Pseudomonadales</taxon>
        <taxon>Pseudomonadaceae</taxon>
        <taxon>Pseudomonas</taxon>
    </lineage>
</organism>
<keyword evidence="1" id="KW-0812">Transmembrane</keyword>
<accession>A0ABT9BX01</accession>
<name>A0ABT9BX01_9PSED</name>
<gene>
    <name evidence="2" type="ORF">Q6A48_09210</name>
</gene>
<keyword evidence="3" id="KW-1185">Reference proteome</keyword>
<dbReference type="RefSeq" id="WP_304553732.1">
    <property type="nucleotide sequence ID" value="NZ_JAUQOP010000009.1"/>
</dbReference>
<protein>
    <submittedName>
        <fullName evidence="2">Uncharacterized protein</fullName>
    </submittedName>
</protein>
<keyword evidence="1" id="KW-1133">Transmembrane helix</keyword>
<comment type="caution">
    <text evidence="2">The sequence shown here is derived from an EMBL/GenBank/DDBJ whole genome shotgun (WGS) entry which is preliminary data.</text>
</comment>
<dbReference type="Proteomes" id="UP001228019">
    <property type="component" value="Unassembled WGS sequence"/>
</dbReference>
<evidence type="ECO:0000256" key="1">
    <source>
        <dbReference type="SAM" id="Phobius"/>
    </source>
</evidence>
<reference evidence="2 3" key="1">
    <citation type="submission" date="2023-07" db="EMBL/GenBank/DDBJ databases">
        <title>Identification of four novel Pseudomonas species associated with bacterial leaf spot of cucurbits.</title>
        <authorList>
            <person name="Fullem K.R."/>
        </authorList>
    </citation>
    <scope>NUCLEOTIDE SEQUENCE [LARGE SCALE GENOMIC DNA]</scope>
    <source>
        <strain evidence="2 3">K18</strain>
    </source>
</reference>
<evidence type="ECO:0000313" key="2">
    <source>
        <dbReference type="EMBL" id="MDO7897076.1"/>
    </source>
</evidence>
<evidence type="ECO:0000313" key="3">
    <source>
        <dbReference type="Proteomes" id="UP001228019"/>
    </source>
</evidence>
<keyword evidence="1" id="KW-0472">Membrane</keyword>
<dbReference type="EMBL" id="JAUQOP010000009">
    <property type="protein sequence ID" value="MDO7897076.1"/>
    <property type="molecule type" value="Genomic_DNA"/>
</dbReference>
<sequence length="87" mass="10107">MSRSKGCQQASWGLPWKCLECYKYFQGRRSQVAPLMDEVENMFSHEGVALEVLLFIFGSAGLLLVVWFLHSYYERKTGKVVKKQQSR</sequence>